<dbReference type="OrthoDB" id="7625707at2"/>
<evidence type="ECO:0008006" key="3">
    <source>
        <dbReference type="Google" id="ProtNLM"/>
    </source>
</evidence>
<dbReference type="STRING" id="1715691.TA5113_00978"/>
<dbReference type="AlphaFoldDB" id="A0A0P1IS48"/>
<protein>
    <recommendedName>
        <fullName evidence="3">DUF2125 domain-containing protein</fullName>
    </recommendedName>
</protein>
<evidence type="ECO:0000313" key="1">
    <source>
        <dbReference type="EMBL" id="CUK26341.1"/>
    </source>
</evidence>
<organism evidence="1 2">
    <name type="scientific">Cognatishimia activa</name>
    <dbReference type="NCBI Taxonomy" id="1715691"/>
    <lineage>
        <taxon>Bacteria</taxon>
        <taxon>Pseudomonadati</taxon>
        <taxon>Pseudomonadota</taxon>
        <taxon>Alphaproteobacteria</taxon>
        <taxon>Rhodobacterales</taxon>
        <taxon>Paracoccaceae</taxon>
        <taxon>Cognatishimia</taxon>
    </lineage>
</organism>
<dbReference type="InterPro" id="IPR018666">
    <property type="entry name" value="DUF2125"/>
</dbReference>
<dbReference type="RefSeq" id="WP_082625887.1">
    <property type="nucleotide sequence ID" value="NZ_CYTO01000009.1"/>
</dbReference>
<reference evidence="2" key="1">
    <citation type="submission" date="2015-09" db="EMBL/GenBank/DDBJ databases">
        <authorList>
            <person name="Rodrigo-Torres Lidia"/>
            <person name="Arahal R.David."/>
        </authorList>
    </citation>
    <scope>NUCLEOTIDE SEQUENCE [LARGE SCALE GENOMIC DNA]</scope>
    <source>
        <strain evidence="2">CECT 5114</strain>
    </source>
</reference>
<keyword evidence="2" id="KW-1185">Reference proteome</keyword>
<dbReference type="Proteomes" id="UP000051184">
    <property type="component" value="Unassembled WGS sequence"/>
</dbReference>
<proteinExistence type="predicted"/>
<accession>A0A0P1IS48</accession>
<dbReference type="Pfam" id="PF09898">
    <property type="entry name" value="DUF2125"/>
    <property type="match status" value="1"/>
</dbReference>
<evidence type="ECO:0000313" key="2">
    <source>
        <dbReference type="Proteomes" id="UP000051184"/>
    </source>
</evidence>
<dbReference type="EMBL" id="CYUE01000020">
    <property type="protein sequence ID" value="CUK26341.1"/>
    <property type="molecule type" value="Genomic_DNA"/>
</dbReference>
<name>A0A0P1IS48_9RHOB</name>
<sequence>MRRMTIIVLVAALGWFAYWFIAAQAAKTAYEAWFEDRRSEDWQAEYTELHLRGFPNRIDTTFDNIQLADPDTGIAWSAPFFQIFALSYKPNHLIAVWPNEQTLSSPLQKMRIASDDMKASVVFNANTSLALNRANFATEALEITSDLDWSIFAQSLLVALAQDENDDALYQFALQGQGVAPPQALRTAALPETMSALDVDASVGFDRPWDIHALNDRRPQPKSITIRNAKAQWGPMLIQAVGEMTTDENQFLKGELTLRAEEWQAMIDIARDSGQIDPLLIDGAQQIMRLFSSLSGPGENIDLTLTFRDGRTFAGFLPIGIAPQLVLR</sequence>
<gene>
    <name evidence="1" type="ORF">TA5114_02150</name>
</gene>